<accession>A0A8H6R9V9</accession>
<dbReference type="InterPro" id="IPR036291">
    <property type="entry name" value="NAD(P)-bd_dom_sf"/>
</dbReference>
<dbReference type="GO" id="GO:0016491">
    <property type="term" value="F:oxidoreductase activity"/>
    <property type="evidence" value="ECO:0007669"/>
    <property type="project" value="UniProtKB-KW"/>
</dbReference>
<keyword evidence="2" id="KW-0560">Oxidoreductase</keyword>
<dbReference type="PANTHER" id="PTHR42901">
    <property type="entry name" value="ALCOHOL DEHYDROGENASE"/>
    <property type="match status" value="1"/>
</dbReference>
<dbReference type="Proteomes" id="UP000660729">
    <property type="component" value="Unassembled WGS sequence"/>
</dbReference>
<evidence type="ECO:0000256" key="3">
    <source>
        <dbReference type="RuleBase" id="RU000363"/>
    </source>
</evidence>
<dbReference type="Gene3D" id="3.40.50.720">
    <property type="entry name" value="NAD(P)-binding Rossmann-like Domain"/>
    <property type="match status" value="1"/>
</dbReference>
<dbReference type="InterPro" id="IPR002347">
    <property type="entry name" value="SDR_fam"/>
</dbReference>
<dbReference type="OrthoDB" id="1933717at2759"/>
<dbReference type="PRINTS" id="PR00081">
    <property type="entry name" value="GDHRDH"/>
</dbReference>
<name>A0A8H6R9V9_9PEZI</name>
<dbReference type="CDD" id="cd05233">
    <property type="entry name" value="SDR_c"/>
    <property type="match status" value="1"/>
</dbReference>
<sequence length="315" mass="34737">MAYPTDLVERFTDPAQQSSFPAHWGLTFTKTVHNNLYPSIEPSKFSRSFSDAYTVVVVGASQGIGEYIARAYAEAGVKNIVLMARNENKLQNVKVELEKIAKGEIKVSIVIGDATKPESYTEFAEVIAKSYGGRIDCLVCNAGGGYGETLWEPKLQNTSPEEFMGLTEINYHAAFLAAQKLVPFVVESEGKTVINITSAACHMVDMPPYGYSIAKLALNRFTESLAAIYKDEGLLAVALHPGTVVTPGVEERAPHLIPMLKDDVRLCAGVCSWLGATRPQWLSGRYMAVNWDVDELFAMRDEIVNKDKLKFRMVV</sequence>
<evidence type="ECO:0000313" key="4">
    <source>
        <dbReference type="EMBL" id="KAF7187069.1"/>
    </source>
</evidence>
<comment type="similarity">
    <text evidence="1 3">Belongs to the short-chain dehydrogenases/reductases (SDR) family.</text>
</comment>
<dbReference type="Pfam" id="PF00106">
    <property type="entry name" value="adh_short"/>
    <property type="match status" value="1"/>
</dbReference>
<proteinExistence type="inferred from homology"/>
<dbReference type="SUPFAM" id="SSF51735">
    <property type="entry name" value="NAD(P)-binding Rossmann-fold domains"/>
    <property type="match status" value="1"/>
</dbReference>
<dbReference type="EMBL" id="JABCIY010000241">
    <property type="protein sequence ID" value="KAF7187069.1"/>
    <property type="molecule type" value="Genomic_DNA"/>
</dbReference>
<protein>
    <submittedName>
        <fullName evidence="4">Short chain dehydrogenase citE</fullName>
    </submittedName>
</protein>
<dbReference type="PRINTS" id="PR00080">
    <property type="entry name" value="SDRFAMILY"/>
</dbReference>
<keyword evidence="5" id="KW-1185">Reference proteome</keyword>
<evidence type="ECO:0000313" key="5">
    <source>
        <dbReference type="Proteomes" id="UP000660729"/>
    </source>
</evidence>
<comment type="caution">
    <text evidence="4">The sequence shown here is derived from an EMBL/GenBank/DDBJ whole genome shotgun (WGS) entry which is preliminary data.</text>
</comment>
<gene>
    <name evidence="4" type="ORF">HII31_11678</name>
</gene>
<evidence type="ECO:0000256" key="2">
    <source>
        <dbReference type="ARBA" id="ARBA00023002"/>
    </source>
</evidence>
<reference evidence="4" key="1">
    <citation type="submission" date="2020-04" db="EMBL/GenBank/DDBJ databases">
        <title>Draft genome resource of the tomato pathogen Pseudocercospora fuligena.</title>
        <authorList>
            <person name="Zaccaron A."/>
        </authorList>
    </citation>
    <scope>NUCLEOTIDE SEQUENCE</scope>
    <source>
        <strain evidence="4">PF001</strain>
    </source>
</reference>
<dbReference type="PANTHER" id="PTHR42901:SF1">
    <property type="entry name" value="ALCOHOL DEHYDROGENASE"/>
    <property type="match status" value="1"/>
</dbReference>
<evidence type="ECO:0000256" key="1">
    <source>
        <dbReference type="ARBA" id="ARBA00006484"/>
    </source>
</evidence>
<organism evidence="4 5">
    <name type="scientific">Pseudocercospora fuligena</name>
    <dbReference type="NCBI Taxonomy" id="685502"/>
    <lineage>
        <taxon>Eukaryota</taxon>
        <taxon>Fungi</taxon>
        <taxon>Dikarya</taxon>
        <taxon>Ascomycota</taxon>
        <taxon>Pezizomycotina</taxon>
        <taxon>Dothideomycetes</taxon>
        <taxon>Dothideomycetidae</taxon>
        <taxon>Mycosphaerellales</taxon>
        <taxon>Mycosphaerellaceae</taxon>
        <taxon>Pseudocercospora</taxon>
    </lineage>
</organism>
<dbReference type="AlphaFoldDB" id="A0A8H6R9V9"/>